<dbReference type="InterPro" id="IPR001227">
    <property type="entry name" value="Ac_transferase_dom_sf"/>
</dbReference>
<gene>
    <name evidence="6" type="ORF">S12H4_28463</name>
</gene>
<dbReference type="AlphaFoldDB" id="X1TBC5"/>
<dbReference type="EC" id="2.3.1.39" evidence="1"/>
<dbReference type="Pfam" id="PF00698">
    <property type="entry name" value="Acyl_transf_1"/>
    <property type="match status" value="1"/>
</dbReference>
<proteinExistence type="predicted"/>
<evidence type="ECO:0000259" key="5">
    <source>
        <dbReference type="Pfam" id="PF00698"/>
    </source>
</evidence>
<keyword evidence="2" id="KW-0808">Transferase</keyword>
<comment type="caution">
    <text evidence="6">The sequence shown here is derived from an EMBL/GenBank/DDBJ whole genome shotgun (WGS) entry which is preliminary data.</text>
</comment>
<dbReference type="GO" id="GO:0004314">
    <property type="term" value="F:[acyl-carrier-protein] S-malonyltransferase activity"/>
    <property type="evidence" value="ECO:0007669"/>
    <property type="project" value="UniProtKB-EC"/>
</dbReference>
<sequence length="110" mass="12137">MFPGQVSQYTNMGKDMSYSYKEAMDVYDEANSILGYDLKKICFEGPDKELFKARIGQAALITTSIAILKVIQKYGIKPNICAGLSLGEYSALIAAKAINFKDALILIEKD</sequence>
<comment type="catalytic activity">
    <reaction evidence="4">
        <text>holo-[ACP] + malonyl-CoA = malonyl-[ACP] + CoA</text>
        <dbReference type="Rhea" id="RHEA:41792"/>
        <dbReference type="Rhea" id="RHEA-COMP:9623"/>
        <dbReference type="Rhea" id="RHEA-COMP:9685"/>
        <dbReference type="ChEBI" id="CHEBI:57287"/>
        <dbReference type="ChEBI" id="CHEBI:57384"/>
        <dbReference type="ChEBI" id="CHEBI:64479"/>
        <dbReference type="ChEBI" id="CHEBI:78449"/>
        <dbReference type="EC" id="2.3.1.39"/>
    </reaction>
</comment>
<name>X1TBC5_9ZZZZ</name>
<evidence type="ECO:0000256" key="3">
    <source>
        <dbReference type="ARBA" id="ARBA00023315"/>
    </source>
</evidence>
<dbReference type="Gene3D" id="3.40.366.10">
    <property type="entry name" value="Malonyl-Coenzyme A Acyl Carrier Protein, domain 2"/>
    <property type="match status" value="1"/>
</dbReference>
<dbReference type="PANTHER" id="PTHR42681">
    <property type="entry name" value="MALONYL-COA-ACYL CARRIER PROTEIN TRANSACYLASE, MITOCHONDRIAL"/>
    <property type="match status" value="1"/>
</dbReference>
<dbReference type="GO" id="GO:0006633">
    <property type="term" value="P:fatty acid biosynthetic process"/>
    <property type="evidence" value="ECO:0007669"/>
    <property type="project" value="TreeGrafter"/>
</dbReference>
<keyword evidence="3" id="KW-0012">Acyltransferase</keyword>
<dbReference type="SUPFAM" id="SSF52151">
    <property type="entry name" value="FabD/lysophospholipase-like"/>
    <property type="match status" value="1"/>
</dbReference>
<evidence type="ECO:0000313" key="6">
    <source>
        <dbReference type="EMBL" id="GAJ02633.1"/>
    </source>
</evidence>
<organism evidence="6">
    <name type="scientific">marine sediment metagenome</name>
    <dbReference type="NCBI Taxonomy" id="412755"/>
    <lineage>
        <taxon>unclassified sequences</taxon>
        <taxon>metagenomes</taxon>
        <taxon>ecological metagenomes</taxon>
    </lineage>
</organism>
<dbReference type="PANTHER" id="PTHR42681:SF1">
    <property type="entry name" value="MALONYL-COA-ACYL CARRIER PROTEIN TRANSACYLASE, MITOCHONDRIAL"/>
    <property type="match status" value="1"/>
</dbReference>
<evidence type="ECO:0000256" key="1">
    <source>
        <dbReference type="ARBA" id="ARBA00013258"/>
    </source>
</evidence>
<reference evidence="6" key="1">
    <citation type="journal article" date="2014" name="Front. Microbiol.">
        <title>High frequency of phylogenetically diverse reductive dehalogenase-homologous genes in deep subseafloor sedimentary metagenomes.</title>
        <authorList>
            <person name="Kawai M."/>
            <person name="Futagami T."/>
            <person name="Toyoda A."/>
            <person name="Takaki Y."/>
            <person name="Nishi S."/>
            <person name="Hori S."/>
            <person name="Arai W."/>
            <person name="Tsubouchi T."/>
            <person name="Morono Y."/>
            <person name="Uchiyama I."/>
            <person name="Ito T."/>
            <person name="Fujiyama A."/>
            <person name="Inagaki F."/>
            <person name="Takami H."/>
        </authorList>
    </citation>
    <scope>NUCLEOTIDE SEQUENCE</scope>
    <source>
        <strain evidence="6">Expedition CK06-06</strain>
    </source>
</reference>
<dbReference type="InterPro" id="IPR050858">
    <property type="entry name" value="Mal-CoA-ACP_Trans/PKS_FabD"/>
</dbReference>
<evidence type="ECO:0000256" key="4">
    <source>
        <dbReference type="ARBA" id="ARBA00048462"/>
    </source>
</evidence>
<feature type="domain" description="Malonyl-CoA:ACP transacylase (MAT)" evidence="5">
    <location>
        <begin position="2"/>
        <end position="106"/>
    </location>
</feature>
<protein>
    <recommendedName>
        <fullName evidence="1">[acyl-carrier-protein] S-malonyltransferase</fullName>
        <ecNumber evidence="1">2.3.1.39</ecNumber>
    </recommendedName>
</protein>
<dbReference type="GO" id="GO:0005829">
    <property type="term" value="C:cytosol"/>
    <property type="evidence" value="ECO:0007669"/>
    <property type="project" value="TreeGrafter"/>
</dbReference>
<dbReference type="InterPro" id="IPR016035">
    <property type="entry name" value="Acyl_Trfase/lysoPLipase"/>
</dbReference>
<dbReference type="InterPro" id="IPR014043">
    <property type="entry name" value="Acyl_transferase_dom"/>
</dbReference>
<accession>X1TBC5</accession>
<dbReference type="EMBL" id="BARW01016330">
    <property type="protein sequence ID" value="GAJ02633.1"/>
    <property type="molecule type" value="Genomic_DNA"/>
</dbReference>
<evidence type="ECO:0000256" key="2">
    <source>
        <dbReference type="ARBA" id="ARBA00022679"/>
    </source>
</evidence>